<organism evidence="1 2">
    <name type="scientific">Xenorhabdus bovienii (strain SS-2004)</name>
    <name type="common">Xenorhabdus nematophila subsp. bovienii</name>
    <dbReference type="NCBI Taxonomy" id="406818"/>
    <lineage>
        <taxon>Bacteria</taxon>
        <taxon>Pseudomonadati</taxon>
        <taxon>Pseudomonadota</taxon>
        <taxon>Gammaproteobacteria</taxon>
        <taxon>Enterobacterales</taxon>
        <taxon>Morganellaceae</taxon>
        <taxon>Xenorhabdus</taxon>
    </lineage>
</organism>
<proteinExistence type="predicted"/>
<gene>
    <name evidence="1" type="ordered locus">XBJ1_3662</name>
</gene>
<dbReference type="AlphaFoldDB" id="D3V551"/>
<dbReference type="STRING" id="406818.XBJ1_3662"/>
<dbReference type="KEGG" id="xbo:XBJ1_3662"/>
<dbReference type="EMBL" id="FN667741">
    <property type="protein sequence ID" value="CBJ82780.1"/>
    <property type="molecule type" value="Genomic_DNA"/>
</dbReference>
<evidence type="ECO:0000313" key="1">
    <source>
        <dbReference type="EMBL" id="CBJ82780.1"/>
    </source>
</evidence>
<name>D3V551_XENBS</name>
<dbReference type="Proteomes" id="UP000002045">
    <property type="component" value="Chromosome"/>
</dbReference>
<accession>D3V551</accession>
<protein>
    <submittedName>
        <fullName evidence="1">Uncharacterized protein</fullName>
    </submittedName>
</protein>
<reference evidence="1" key="1">
    <citation type="journal article" date="2011" name="PLoS ONE">
        <title>The entomopathogenic bacterial endosymbionts xenorhabdus and photorhabdus: convergent lifestyles from divergent genomes.</title>
        <authorList>
            <person name="Chaston J.M."/>
            <person name="Suen G."/>
            <person name="Tucker S.L."/>
            <person name="Andersen A.W."/>
            <person name="Bhasin A."/>
            <person name="Bode E."/>
            <person name="Bode H.B."/>
            <person name="Brachmann A.O."/>
            <person name="Cowles C.E."/>
            <person name="Cowles K.N."/>
            <person name="Darby C."/>
            <person name="de Leon L."/>
            <person name="Drace K."/>
            <person name="Du Z."/>
            <person name="Givaudan A."/>
            <person name="Herbert Tran E.E."/>
            <person name="Jewell K.A."/>
            <person name="Knack J.J."/>
            <person name="Krasomil-Osterfeld K.C."/>
            <person name="Kukor R."/>
            <person name="Lanois A."/>
            <person name="Latreille P."/>
            <person name="Leimgruber N.K."/>
            <person name="Lipke C.M."/>
            <person name="Liu R."/>
            <person name="Lu X."/>
            <person name="Martens E.C."/>
            <person name="Marri P.R."/>
            <person name="Medigue C."/>
            <person name="Menard M.L."/>
            <person name="Miller N.M."/>
            <person name="Morales-Soto N."/>
            <person name="Norton S."/>
            <person name="Ogier J.C."/>
            <person name="Orchard S.S."/>
            <person name="Park D."/>
            <person name="Park Y."/>
            <person name="Qurollo B.A."/>
            <person name="Sugar D.R."/>
            <person name="Richards G.R."/>
            <person name="Rouy Z."/>
            <person name="Slominski B."/>
            <person name="Slominski K."/>
            <person name="Snyder H."/>
            <person name="Tjaden B.C."/>
            <person name="van der Hoeven R."/>
            <person name="Welch R.D."/>
            <person name="Wheeler C."/>
            <person name="Xiang B."/>
            <person name="Barbazuk B."/>
            <person name="Gaudriault S."/>
            <person name="Goodner B."/>
            <person name="Slater S.C."/>
            <person name="Forst S."/>
            <person name="Goldman B.S."/>
            <person name="Goodrich-Blair H."/>
        </authorList>
    </citation>
    <scope>NUCLEOTIDE SEQUENCE [LARGE SCALE GENOMIC DNA]</scope>
    <source>
        <strain evidence="1">SS-2004</strain>
    </source>
</reference>
<evidence type="ECO:0000313" key="2">
    <source>
        <dbReference type="Proteomes" id="UP000002045"/>
    </source>
</evidence>
<sequence>MTPQSRGVTLGKHACGLFQDLIGVNKYVSSTHLIKSSPFLLNYRAAPCFCATRRKPTIE</sequence>
<dbReference type="HOGENOM" id="CLU_2959833_0_0_6"/>